<keyword evidence="1" id="KW-0472">Membrane</keyword>
<dbReference type="EMBL" id="OR723730">
    <property type="protein sequence ID" value="WYD57053.1"/>
    <property type="molecule type" value="Genomic_DNA"/>
</dbReference>
<accession>A0AAN0N7E1</accession>
<reference evidence="2" key="1">
    <citation type="submission" date="2023-10" db="EMBL/GenBank/DDBJ databases">
        <authorList>
            <person name="Wang Q."/>
        </authorList>
    </citation>
    <scope>NUCLEOTIDE SEQUENCE</scope>
    <source>
        <strain evidence="2">BJZYA2014</strain>
    </source>
</reference>
<name>A0AAN0N7E1_9BACU</name>
<proteinExistence type="predicted"/>
<evidence type="ECO:0000313" key="2">
    <source>
        <dbReference type="EMBL" id="WYD57053.1"/>
    </source>
</evidence>
<keyword evidence="1" id="KW-1133">Transmembrane helix</keyword>
<evidence type="ECO:0000256" key="1">
    <source>
        <dbReference type="SAM" id="Phobius"/>
    </source>
</evidence>
<feature type="transmembrane region" description="Helical" evidence="1">
    <location>
        <begin position="6"/>
        <end position="23"/>
    </location>
</feature>
<gene>
    <name evidence="2" type="ORF">NezhNPV_ORF8</name>
</gene>
<organism evidence="2">
    <name type="scientific">Nesodiprion zhejiangensis nucleopolyhedrovirus</name>
    <dbReference type="NCBI Taxonomy" id="3135970"/>
    <lineage>
        <taxon>Viruses</taxon>
        <taxon>Viruses incertae sedis</taxon>
        <taxon>Naldaviricetes</taxon>
        <taxon>Lefavirales</taxon>
        <taxon>Baculoviridae</taxon>
    </lineage>
</organism>
<keyword evidence="1" id="KW-0812">Transmembrane</keyword>
<protein>
    <submittedName>
        <fullName evidence="2">Uncharacterized protein</fullName>
    </submittedName>
</protein>
<sequence length="38" mass="4515">MITSKLAHYCIIILHIYFMRYNVYPSYGSIVKLYIDDG</sequence>